<feature type="compositionally biased region" description="Basic and acidic residues" evidence="1">
    <location>
        <begin position="65"/>
        <end position="76"/>
    </location>
</feature>
<keyword evidence="3" id="KW-1185">Reference proteome</keyword>
<reference evidence="2 3" key="1">
    <citation type="submission" date="2024-09" db="EMBL/GenBank/DDBJ databases">
        <title>Paenibacillus zeirhizospherea sp. nov., isolated from surface of the maize (Zea mays) roots in a horticulture field, Hungary.</title>
        <authorList>
            <person name="Marton D."/>
            <person name="Farkas M."/>
            <person name="Bedics A."/>
            <person name="Toth E."/>
            <person name="Tancsics A."/>
            <person name="Boka K."/>
            <person name="Marati G."/>
            <person name="Kriszt B."/>
            <person name="Cserhati M."/>
        </authorList>
    </citation>
    <scope>NUCLEOTIDE SEQUENCE [LARGE SCALE GENOMIC DNA]</scope>
    <source>
        <strain evidence="2 3">JCM 18446</strain>
    </source>
</reference>
<proteinExistence type="predicted"/>
<feature type="region of interest" description="Disordered" evidence="1">
    <location>
        <begin position="57"/>
        <end position="76"/>
    </location>
</feature>
<accession>A0ABV5C241</accession>
<evidence type="ECO:0000313" key="2">
    <source>
        <dbReference type="EMBL" id="MFB5761582.1"/>
    </source>
</evidence>
<dbReference type="EMBL" id="JBHIRY010000013">
    <property type="protein sequence ID" value="MFB5761582.1"/>
    <property type="molecule type" value="Genomic_DNA"/>
</dbReference>
<protein>
    <recommendedName>
        <fullName evidence="4">ISAzo13 family transposase</fullName>
    </recommendedName>
</protein>
<organism evidence="2 3">
    <name type="scientific">Paenibacillus medicaginis</name>
    <dbReference type="NCBI Taxonomy" id="1470560"/>
    <lineage>
        <taxon>Bacteria</taxon>
        <taxon>Bacillati</taxon>
        <taxon>Bacillota</taxon>
        <taxon>Bacilli</taxon>
        <taxon>Bacillales</taxon>
        <taxon>Paenibacillaceae</taxon>
        <taxon>Paenibacillus</taxon>
    </lineage>
</organism>
<sequence>MDSPLKQRYDQLSPYLNERQKRLFVATEALVYGCGGIAWIERELGISHKVIQAGTRDLQDPEPLDSARIRKPDTDPPLRWTFKGTRKLAEALRDMGHATSSCSPFTL</sequence>
<evidence type="ECO:0000256" key="1">
    <source>
        <dbReference type="SAM" id="MobiDB-lite"/>
    </source>
</evidence>
<evidence type="ECO:0008006" key="4">
    <source>
        <dbReference type="Google" id="ProtNLM"/>
    </source>
</evidence>
<dbReference type="Proteomes" id="UP001580430">
    <property type="component" value="Unassembled WGS sequence"/>
</dbReference>
<name>A0ABV5C241_9BACL</name>
<comment type="caution">
    <text evidence="2">The sequence shown here is derived from an EMBL/GenBank/DDBJ whole genome shotgun (WGS) entry which is preliminary data.</text>
</comment>
<gene>
    <name evidence="2" type="ORF">ACE5LO_14385</name>
</gene>
<evidence type="ECO:0000313" key="3">
    <source>
        <dbReference type="Proteomes" id="UP001580430"/>
    </source>
</evidence>
<dbReference type="RefSeq" id="WP_375520723.1">
    <property type="nucleotide sequence ID" value="NZ_JBHIRY010000013.1"/>
</dbReference>